<accession>A0AAV4Y2Z8</accession>
<dbReference type="Gene3D" id="1.20.1280.50">
    <property type="match status" value="1"/>
</dbReference>
<dbReference type="Proteomes" id="UP001054945">
    <property type="component" value="Unassembled WGS sequence"/>
</dbReference>
<evidence type="ECO:0000256" key="1">
    <source>
        <dbReference type="ARBA" id="ARBA00022786"/>
    </source>
</evidence>
<feature type="domain" description="F-box" evidence="3">
    <location>
        <begin position="2"/>
        <end position="48"/>
    </location>
</feature>
<dbReference type="InterPro" id="IPR006553">
    <property type="entry name" value="Leu-rich_rpt_Cys-con_subtyp"/>
</dbReference>
<feature type="region of interest" description="Disordered" evidence="2">
    <location>
        <begin position="439"/>
        <end position="514"/>
    </location>
</feature>
<organism evidence="4 5">
    <name type="scientific">Caerostris extrusa</name>
    <name type="common">Bark spider</name>
    <name type="synonym">Caerostris bankana</name>
    <dbReference type="NCBI Taxonomy" id="172846"/>
    <lineage>
        <taxon>Eukaryota</taxon>
        <taxon>Metazoa</taxon>
        <taxon>Ecdysozoa</taxon>
        <taxon>Arthropoda</taxon>
        <taxon>Chelicerata</taxon>
        <taxon>Arachnida</taxon>
        <taxon>Araneae</taxon>
        <taxon>Araneomorphae</taxon>
        <taxon>Entelegynae</taxon>
        <taxon>Araneoidea</taxon>
        <taxon>Araneidae</taxon>
        <taxon>Caerostris</taxon>
    </lineage>
</organism>
<dbReference type="PROSITE" id="PS50181">
    <property type="entry name" value="FBOX"/>
    <property type="match status" value="1"/>
</dbReference>
<evidence type="ECO:0000259" key="3">
    <source>
        <dbReference type="PROSITE" id="PS50181"/>
    </source>
</evidence>
<dbReference type="PANTHER" id="PTHR13318">
    <property type="entry name" value="PARTNER OF PAIRED, ISOFORM B-RELATED"/>
    <property type="match status" value="1"/>
</dbReference>
<feature type="compositionally biased region" description="Basic residues" evidence="2">
    <location>
        <begin position="480"/>
        <end position="498"/>
    </location>
</feature>
<dbReference type="SMART" id="SM00367">
    <property type="entry name" value="LRR_CC"/>
    <property type="match status" value="3"/>
</dbReference>
<gene>
    <name evidence="4" type="primary">AVEN_88523_1</name>
    <name evidence="4" type="ORF">CEXT_814891</name>
</gene>
<evidence type="ECO:0000313" key="5">
    <source>
        <dbReference type="Proteomes" id="UP001054945"/>
    </source>
</evidence>
<dbReference type="Gene3D" id="3.80.10.10">
    <property type="entry name" value="Ribonuclease Inhibitor"/>
    <property type="match status" value="1"/>
</dbReference>
<reference evidence="4 5" key="1">
    <citation type="submission" date="2021-06" db="EMBL/GenBank/DDBJ databases">
        <title>Caerostris extrusa draft genome.</title>
        <authorList>
            <person name="Kono N."/>
            <person name="Arakawa K."/>
        </authorList>
    </citation>
    <scope>NUCLEOTIDE SEQUENCE [LARGE SCALE GENOMIC DNA]</scope>
</reference>
<dbReference type="SMART" id="SM00256">
    <property type="entry name" value="FBOX"/>
    <property type="match status" value="1"/>
</dbReference>
<sequence>MDLHILHLPNEILVHIFKNLDGYTKLKCCLVCKRWLNVINGRSLLHDIVFRVNGKDASKILSCLTRQFVRIRFVRVSINDDILEFLNQFQNKFIALYFSDCSVDVDRFDRNPKDRIPCCDNLLYLTMTGADAFLFFASLPKLKALHFDCRYVLRYRDLCEMEATMPSLEELNLGGVVCNPHVYRSMYRGGKRVEEQPSDRILSFPAIKNFIANRRGTLIRLSVGKTDLPPEALIEISEISDLKLMRMVFNSYFLPHLGTSPNLEEFCRNQRHLMHVNLKQLSRLTDHGLISVCHNLQNLQYLELSSRHLIDRGIVEVFKLEKLRSLCMPNCIGISPSTFHEAVFQTGMTRLVCLDLQETLISDADLRTLLLGNENIEYLYVSGTRVSDATLWEISRHLTKLIILNLSECPGISDVGLTGEVEWDNGIRERGRNCPCRNVLAEERPEEDASMDAEEQPEEEDESMDAEEPPEEEEEEMHRRMPRSHLRRRKMHQRMSRRMHLEAEFPCQFPISKS</sequence>
<dbReference type="InterPro" id="IPR036047">
    <property type="entry name" value="F-box-like_dom_sf"/>
</dbReference>
<keyword evidence="5" id="KW-1185">Reference proteome</keyword>
<dbReference type="InterPro" id="IPR001810">
    <property type="entry name" value="F-box_dom"/>
</dbReference>
<dbReference type="SUPFAM" id="SSF81383">
    <property type="entry name" value="F-box domain"/>
    <property type="match status" value="1"/>
</dbReference>
<evidence type="ECO:0000313" key="4">
    <source>
        <dbReference type="EMBL" id="GIZ01861.1"/>
    </source>
</evidence>
<name>A0AAV4Y2Z8_CAEEX</name>
<dbReference type="GO" id="GO:0031146">
    <property type="term" value="P:SCF-dependent proteasomal ubiquitin-dependent protein catabolic process"/>
    <property type="evidence" value="ECO:0007669"/>
    <property type="project" value="TreeGrafter"/>
</dbReference>
<proteinExistence type="predicted"/>
<dbReference type="GO" id="GO:0019005">
    <property type="term" value="C:SCF ubiquitin ligase complex"/>
    <property type="evidence" value="ECO:0007669"/>
    <property type="project" value="TreeGrafter"/>
</dbReference>
<dbReference type="Pfam" id="PF12937">
    <property type="entry name" value="F-box-like"/>
    <property type="match status" value="1"/>
</dbReference>
<dbReference type="EMBL" id="BPLR01001360">
    <property type="protein sequence ID" value="GIZ01861.1"/>
    <property type="molecule type" value="Genomic_DNA"/>
</dbReference>
<keyword evidence="1" id="KW-0833">Ubl conjugation pathway</keyword>
<dbReference type="AlphaFoldDB" id="A0AAV4Y2Z8"/>
<comment type="caution">
    <text evidence="4">The sequence shown here is derived from an EMBL/GenBank/DDBJ whole genome shotgun (WGS) entry which is preliminary data.</text>
</comment>
<evidence type="ECO:0000256" key="2">
    <source>
        <dbReference type="SAM" id="MobiDB-lite"/>
    </source>
</evidence>
<feature type="compositionally biased region" description="Acidic residues" evidence="2">
    <location>
        <begin position="444"/>
        <end position="475"/>
    </location>
</feature>
<dbReference type="InterPro" id="IPR032675">
    <property type="entry name" value="LRR_dom_sf"/>
</dbReference>
<protein>
    <submittedName>
        <fullName evidence="4">F-box domain-containing protein</fullName>
    </submittedName>
</protein>
<dbReference type="SUPFAM" id="SSF52047">
    <property type="entry name" value="RNI-like"/>
    <property type="match status" value="1"/>
</dbReference>